<dbReference type="GO" id="GO:0015095">
    <property type="term" value="F:magnesium ion transmembrane transporter activity"/>
    <property type="evidence" value="ECO:0007669"/>
    <property type="project" value="UniProtKB-UniRule"/>
</dbReference>
<evidence type="ECO:0000256" key="7">
    <source>
        <dbReference type="ARBA" id="ARBA00022989"/>
    </source>
</evidence>
<evidence type="ECO:0000256" key="6">
    <source>
        <dbReference type="ARBA" id="ARBA00022842"/>
    </source>
</evidence>
<dbReference type="InterPro" id="IPR045863">
    <property type="entry name" value="CorA_TM1_TM2"/>
</dbReference>
<feature type="region of interest" description="Disordered" evidence="13">
    <location>
        <begin position="16"/>
        <end position="46"/>
    </location>
</feature>
<keyword evidence="4 12" id="KW-1003">Cell membrane</keyword>
<dbReference type="GO" id="GO:0000287">
    <property type="term" value="F:magnesium ion binding"/>
    <property type="evidence" value="ECO:0007669"/>
    <property type="project" value="TreeGrafter"/>
</dbReference>
<dbReference type="Gene3D" id="3.30.460.20">
    <property type="entry name" value="CorA soluble domain-like"/>
    <property type="match status" value="1"/>
</dbReference>
<comment type="function">
    <text evidence="11">Mediates influx of magnesium ions. Alternates between open and closed states. Activated by low cytoplasmic Mg(2+) levels. Inactive when cytoplasmic Mg(2+) levels are high.</text>
</comment>
<keyword evidence="8 12" id="KW-0406">Ion transport</keyword>
<dbReference type="PANTHER" id="PTHR46494">
    <property type="entry name" value="CORA FAMILY METAL ION TRANSPORTER (EUROFUNG)"/>
    <property type="match status" value="1"/>
</dbReference>
<keyword evidence="7 12" id="KW-1133">Transmembrane helix</keyword>
<evidence type="ECO:0000256" key="10">
    <source>
        <dbReference type="ARBA" id="ARBA00034269"/>
    </source>
</evidence>
<dbReference type="GO" id="GO:0015087">
    <property type="term" value="F:cobalt ion transmembrane transporter activity"/>
    <property type="evidence" value="ECO:0007669"/>
    <property type="project" value="UniProtKB-UniRule"/>
</dbReference>
<evidence type="ECO:0000256" key="3">
    <source>
        <dbReference type="ARBA" id="ARBA00022448"/>
    </source>
</evidence>
<evidence type="ECO:0000256" key="4">
    <source>
        <dbReference type="ARBA" id="ARBA00022475"/>
    </source>
</evidence>
<evidence type="ECO:0000256" key="9">
    <source>
        <dbReference type="ARBA" id="ARBA00023136"/>
    </source>
</evidence>
<comment type="catalytic activity">
    <reaction evidence="10">
        <text>Mg(2+)(in) = Mg(2+)(out)</text>
        <dbReference type="Rhea" id="RHEA:29827"/>
        <dbReference type="ChEBI" id="CHEBI:18420"/>
    </reaction>
</comment>
<keyword evidence="5 12" id="KW-0812">Transmembrane</keyword>
<evidence type="ECO:0000256" key="1">
    <source>
        <dbReference type="ARBA" id="ARBA00004651"/>
    </source>
</evidence>
<keyword evidence="3 12" id="KW-0813">Transport</keyword>
<feature type="transmembrane region" description="Helical" evidence="12">
    <location>
        <begin position="321"/>
        <end position="340"/>
    </location>
</feature>
<evidence type="ECO:0000256" key="11">
    <source>
        <dbReference type="ARBA" id="ARBA00045497"/>
    </source>
</evidence>
<dbReference type="GO" id="GO:0005886">
    <property type="term" value="C:plasma membrane"/>
    <property type="evidence" value="ECO:0007669"/>
    <property type="project" value="UniProtKB-SubCell"/>
</dbReference>
<dbReference type="CDD" id="cd12830">
    <property type="entry name" value="MtCorA-like"/>
    <property type="match status" value="1"/>
</dbReference>
<keyword evidence="9 12" id="KW-0472">Membrane</keyword>
<comment type="subcellular location">
    <subcellularLocation>
        <location evidence="1">Cell membrane</location>
        <topology evidence="1">Multi-pass membrane protein</topology>
    </subcellularLocation>
    <subcellularLocation>
        <location evidence="12">Membrane</location>
        <topology evidence="12">Multi-pass membrane protein</topology>
    </subcellularLocation>
</comment>
<proteinExistence type="inferred from homology"/>
<evidence type="ECO:0000256" key="12">
    <source>
        <dbReference type="RuleBase" id="RU362010"/>
    </source>
</evidence>
<sequence length="378" mass="42287">MATSFENRRQAYPIRRRAVGDADTAAAKRPESPRCSPAWPGAESRTMRSSGNHGIFRMLINCVAYREGKKLADIPVAAISDYLHQPDCFVWVALRDAEPAELAQMSEEFDLHPLAIEDAHHGHQRPKIEEYGDTLFAVLHTLELGDEEIIVGEVNIFVGRNFILSVRNRSNRPLLGVRERCEREPEMLRQGAGFVLYALMDAVVDGYFPVIDHVETELETIEEHLFDKGAARANIERLYTVKRRTVTLKHAVLPLMEAVGKLTSGRVPPVCAGSRDYFRDVYDHLTRINASLDGVRDTIGTAIQVSLSSVAIDQSEVGKRLAAWAGIFAVATAFAGIWGMNFEVMPELKWHYGYPAALALIAGICGVLYHRFRRMGWL</sequence>
<dbReference type="FunFam" id="1.20.58.340:FF:000004">
    <property type="entry name" value="Magnesium transport protein CorA"/>
    <property type="match status" value="1"/>
</dbReference>
<evidence type="ECO:0000256" key="13">
    <source>
        <dbReference type="SAM" id="MobiDB-lite"/>
    </source>
</evidence>
<dbReference type="InterPro" id="IPR002523">
    <property type="entry name" value="MgTranspt_CorA/ZnTranspt_ZntB"/>
</dbReference>
<keyword evidence="6 12" id="KW-0460">Magnesium</keyword>
<comment type="similarity">
    <text evidence="2 12">Belongs to the CorA metal ion transporter (MIT) (TC 1.A.35) family.</text>
</comment>
<dbReference type="NCBIfam" id="TIGR00383">
    <property type="entry name" value="corA"/>
    <property type="match status" value="1"/>
</dbReference>
<organism evidence="14">
    <name type="scientific">uncultured bacterium UPO46</name>
    <dbReference type="NCBI Taxonomy" id="1776971"/>
    <lineage>
        <taxon>Bacteria</taxon>
        <taxon>environmental samples</taxon>
    </lineage>
</organism>
<dbReference type="AlphaFoldDB" id="A0A126SY56"/>
<name>A0A126SY56_9BACT</name>
<dbReference type="SUPFAM" id="SSF144083">
    <property type="entry name" value="Magnesium transport protein CorA, transmembrane region"/>
    <property type="match status" value="1"/>
</dbReference>
<dbReference type="EMBL" id="KU144974">
    <property type="protein sequence ID" value="AMK59236.1"/>
    <property type="molecule type" value="Genomic_DNA"/>
</dbReference>
<dbReference type="Gene3D" id="1.20.58.340">
    <property type="entry name" value="Magnesium transport protein CorA, transmembrane region"/>
    <property type="match status" value="2"/>
</dbReference>
<protein>
    <recommendedName>
        <fullName evidence="12">Magnesium transport protein CorA</fullName>
    </recommendedName>
</protein>
<gene>
    <name evidence="12" type="primary">corA</name>
</gene>
<dbReference type="Pfam" id="PF01544">
    <property type="entry name" value="CorA"/>
    <property type="match status" value="1"/>
</dbReference>
<evidence type="ECO:0000256" key="2">
    <source>
        <dbReference type="ARBA" id="ARBA00009765"/>
    </source>
</evidence>
<reference evidence="14" key="1">
    <citation type="journal article" date="2016" name="Appl. Environ. Microbiol.">
        <title>Functional Metagenomics of a Biostimulated Petroleum-Contaminated Soil Reveals an Extraordinary Diversity of Extradiol Dioxygenases.</title>
        <authorList>
            <person name="Terron-Gonzalez L."/>
            <person name="Martin-Cabello G."/>
            <person name="Ferrer M."/>
            <person name="Santero E."/>
        </authorList>
    </citation>
    <scope>NUCLEOTIDE SEQUENCE</scope>
</reference>
<evidence type="ECO:0000313" key="14">
    <source>
        <dbReference type="EMBL" id="AMK59236.1"/>
    </source>
</evidence>
<dbReference type="SUPFAM" id="SSF143865">
    <property type="entry name" value="CorA soluble domain-like"/>
    <property type="match status" value="1"/>
</dbReference>
<dbReference type="GO" id="GO:0050897">
    <property type="term" value="F:cobalt ion binding"/>
    <property type="evidence" value="ECO:0007669"/>
    <property type="project" value="TreeGrafter"/>
</dbReference>
<feature type="transmembrane region" description="Helical" evidence="12">
    <location>
        <begin position="352"/>
        <end position="372"/>
    </location>
</feature>
<evidence type="ECO:0000256" key="8">
    <source>
        <dbReference type="ARBA" id="ARBA00023065"/>
    </source>
</evidence>
<accession>A0A126SY56</accession>
<dbReference type="InterPro" id="IPR045861">
    <property type="entry name" value="CorA_cytoplasmic_dom"/>
</dbReference>
<evidence type="ECO:0000256" key="5">
    <source>
        <dbReference type="ARBA" id="ARBA00022692"/>
    </source>
</evidence>
<dbReference type="PANTHER" id="PTHR46494:SF1">
    <property type="entry name" value="CORA FAMILY METAL ION TRANSPORTER (EUROFUNG)"/>
    <property type="match status" value="1"/>
</dbReference>
<dbReference type="InterPro" id="IPR004488">
    <property type="entry name" value="Mg/Co-transport_prot_CorA"/>
</dbReference>